<comment type="similarity">
    <text evidence="5">Belongs to the ZapD family.</text>
</comment>
<keyword evidence="7" id="KW-1185">Reference proteome</keyword>
<dbReference type="InterPro" id="IPR027462">
    <property type="entry name" value="ZapD_C"/>
</dbReference>
<name>I3CJL0_9GAMM</name>
<proteinExistence type="inferred from homology"/>
<comment type="subcellular location">
    <subcellularLocation>
        <location evidence="5">Cytoplasm</location>
    </subcellularLocation>
    <text evidence="5">Localizes to mid-cell in an FtsZ-dependent manner.</text>
</comment>
<dbReference type="Pfam" id="PF07072">
    <property type="entry name" value="ZapD"/>
    <property type="match status" value="1"/>
</dbReference>
<evidence type="ECO:0000256" key="3">
    <source>
        <dbReference type="ARBA" id="ARBA00023210"/>
    </source>
</evidence>
<dbReference type="SUPFAM" id="SSF160950">
    <property type="entry name" value="YacF-like"/>
    <property type="match status" value="1"/>
</dbReference>
<keyword evidence="3 5" id="KW-0717">Septation</keyword>
<dbReference type="Gene3D" id="1.10.3900.10">
    <property type="entry name" value="YacF-like"/>
    <property type="match status" value="1"/>
</dbReference>
<keyword evidence="2 5" id="KW-0132">Cell division</keyword>
<dbReference type="PANTHER" id="PTHR39455">
    <property type="entry name" value="CELL DIVISION PROTEIN ZAPD"/>
    <property type="match status" value="1"/>
</dbReference>
<dbReference type="PANTHER" id="PTHR39455:SF1">
    <property type="entry name" value="CELL DIVISION PROTEIN ZAPD"/>
    <property type="match status" value="1"/>
</dbReference>
<evidence type="ECO:0000256" key="1">
    <source>
        <dbReference type="ARBA" id="ARBA00022490"/>
    </source>
</evidence>
<dbReference type="EMBL" id="JH600070">
    <property type="protein sequence ID" value="EIJ43803.1"/>
    <property type="molecule type" value="Genomic_DNA"/>
</dbReference>
<dbReference type="OrthoDB" id="5294622at2"/>
<dbReference type="eggNOG" id="COG4582">
    <property type="taxonomic scope" value="Bacteria"/>
</dbReference>
<dbReference type="AlphaFoldDB" id="I3CJL0"/>
<dbReference type="HOGENOM" id="CLU_076303_0_1_6"/>
<reference evidence="6 7" key="1">
    <citation type="submission" date="2011-11" db="EMBL/GenBank/DDBJ databases">
        <title>Improved High-Quality Draft sequence of Beggiatoa alba B18lD.</title>
        <authorList>
            <consortium name="US DOE Joint Genome Institute"/>
            <person name="Lucas S."/>
            <person name="Han J."/>
            <person name="Lapidus A."/>
            <person name="Cheng J.-F."/>
            <person name="Goodwin L."/>
            <person name="Pitluck S."/>
            <person name="Peters L."/>
            <person name="Mikhailova N."/>
            <person name="Held B."/>
            <person name="Detter J.C."/>
            <person name="Han C."/>
            <person name="Tapia R."/>
            <person name="Land M."/>
            <person name="Hauser L."/>
            <person name="Kyrpides N."/>
            <person name="Ivanova N."/>
            <person name="Pagani I."/>
            <person name="Samuel K."/>
            <person name="Teske A."/>
            <person name="Mueller J."/>
            <person name="Woyke T."/>
        </authorList>
    </citation>
    <scope>NUCLEOTIDE SEQUENCE [LARGE SCALE GENOMIC DNA]</scope>
    <source>
        <strain evidence="6 7">B18LD</strain>
    </source>
</reference>
<evidence type="ECO:0000313" key="7">
    <source>
        <dbReference type="Proteomes" id="UP000005744"/>
    </source>
</evidence>
<evidence type="ECO:0000256" key="4">
    <source>
        <dbReference type="ARBA" id="ARBA00023306"/>
    </source>
</evidence>
<dbReference type="RefSeq" id="WP_002691304.1">
    <property type="nucleotide sequence ID" value="NZ_JH600070.1"/>
</dbReference>
<dbReference type="InterPro" id="IPR009777">
    <property type="entry name" value="ZapD"/>
</dbReference>
<organism evidence="6 7">
    <name type="scientific">Beggiatoa alba B18LD</name>
    <dbReference type="NCBI Taxonomy" id="395493"/>
    <lineage>
        <taxon>Bacteria</taxon>
        <taxon>Pseudomonadati</taxon>
        <taxon>Pseudomonadota</taxon>
        <taxon>Gammaproteobacteria</taxon>
        <taxon>Thiotrichales</taxon>
        <taxon>Thiotrichaceae</taxon>
        <taxon>Beggiatoa</taxon>
    </lineage>
</organism>
<evidence type="ECO:0000313" key="6">
    <source>
        <dbReference type="EMBL" id="EIJ43803.1"/>
    </source>
</evidence>
<protein>
    <recommendedName>
        <fullName evidence="5">Cell division protein ZapD</fullName>
    </recommendedName>
    <alternativeName>
        <fullName evidence="5">Z ring-associated protein D</fullName>
    </alternativeName>
</protein>
<dbReference type="HAMAP" id="MF_01092">
    <property type="entry name" value="ZapD"/>
    <property type="match status" value="1"/>
</dbReference>
<evidence type="ECO:0000256" key="5">
    <source>
        <dbReference type="HAMAP-Rule" id="MF_01092"/>
    </source>
</evidence>
<dbReference type="Proteomes" id="UP000005744">
    <property type="component" value="Unassembled WGS sequence"/>
</dbReference>
<comment type="subunit">
    <text evidence="5">Interacts with FtsZ.</text>
</comment>
<comment type="function">
    <text evidence="5">Cell division factor that enhances FtsZ-ring assembly. Directly interacts with FtsZ and promotes bundling of FtsZ protofilaments, with a reduction in FtsZ GTPase activity.</text>
</comment>
<dbReference type="GO" id="GO:0043093">
    <property type="term" value="P:FtsZ-dependent cytokinesis"/>
    <property type="evidence" value="ECO:0007669"/>
    <property type="project" value="UniProtKB-UniRule"/>
</dbReference>
<accession>I3CJL0</accession>
<keyword evidence="4 5" id="KW-0131">Cell cycle</keyword>
<dbReference type="STRING" id="395493.BegalDRAFT_2975"/>
<dbReference type="GO" id="GO:0000917">
    <property type="term" value="P:division septum assembly"/>
    <property type="evidence" value="ECO:0007669"/>
    <property type="project" value="UniProtKB-KW"/>
</dbReference>
<evidence type="ECO:0000256" key="2">
    <source>
        <dbReference type="ARBA" id="ARBA00022618"/>
    </source>
</evidence>
<gene>
    <name evidence="5" type="primary">zapD</name>
    <name evidence="6" type="ORF">BegalDRAFT_2975</name>
</gene>
<dbReference type="Gene3D" id="2.60.440.10">
    <property type="entry name" value="YacF-like domains"/>
    <property type="match status" value="1"/>
</dbReference>
<sequence>MSFAKKRVTYEHPLNDRIKNMLRLEYLFGGLNYHIKGPSAWDSRTVVDYIVKILDVMERLNLREDLIQDLEHHLVGLERWKHIPNADAERVNQLILQIQHLLDRLAALSSHPNQIVSQSTLINIIRQRSNIAGGLCRFDVPAYHFWLQKNPKQRLHDVNEWLALIEPIREAIELNLYMIRNSAPTSQETAITGYFQSSFDNQANNYQLVRVSLPPEHHCFAEITGGKQRFTIRFFEQPDINEKPIPTEQDVNFDLCCCMM</sequence>
<dbReference type="GO" id="GO:0005737">
    <property type="term" value="C:cytoplasm"/>
    <property type="evidence" value="ECO:0007669"/>
    <property type="project" value="UniProtKB-SubCell"/>
</dbReference>
<dbReference type="InterPro" id="IPR036268">
    <property type="entry name" value="ZapD_sf"/>
</dbReference>
<dbReference type="NCBIfam" id="NF003656">
    <property type="entry name" value="PRK05287.1-4"/>
    <property type="match status" value="1"/>
</dbReference>
<dbReference type="GO" id="GO:0032153">
    <property type="term" value="C:cell division site"/>
    <property type="evidence" value="ECO:0007669"/>
    <property type="project" value="TreeGrafter"/>
</dbReference>
<keyword evidence="1 5" id="KW-0963">Cytoplasm</keyword>